<evidence type="ECO:0000313" key="2">
    <source>
        <dbReference type="EMBL" id="CAE0706994.1"/>
    </source>
</evidence>
<proteinExistence type="predicted"/>
<reference evidence="2" key="1">
    <citation type="submission" date="2021-01" db="EMBL/GenBank/DDBJ databases">
        <authorList>
            <person name="Corre E."/>
            <person name="Pelletier E."/>
            <person name="Niang G."/>
            <person name="Scheremetjew M."/>
            <person name="Finn R."/>
            <person name="Kale V."/>
            <person name="Holt S."/>
            <person name="Cochrane G."/>
            <person name="Meng A."/>
            <person name="Brown T."/>
            <person name="Cohen L."/>
        </authorList>
    </citation>
    <scope>NUCLEOTIDE SEQUENCE</scope>
    <source>
        <strain evidence="2">CCMP1756</strain>
    </source>
</reference>
<name>A0A7S4EDR8_9STRA</name>
<keyword evidence="1" id="KW-0732">Signal</keyword>
<sequence length="113" mass="12553">MRQIAALALLATGRAFVLPANAPRTTTVKADMLVDAPLDLVRSYQAEMIGQYLDDVVAEPLDLVRDHHAYMWEEFADQARTPLDLVSSFHEGLSREHRAADVSQLRSPWGHAG</sequence>
<dbReference type="AlphaFoldDB" id="A0A7S4EDR8"/>
<feature type="chain" id="PRO_5030834414" evidence="1">
    <location>
        <begin position="20"/>
        <end position="113"/>
    </location>
</feature>
<feature type="signal peptide" evidence="1">
    <location>
        <begin position="1"/>
        <end position="19"/>
    </location>
</feature>
<accession>A0A7S4EDR8</accession>
<dbReference type="EMBL" id="HBIW01026004">
    <property type="protein sequence ID" value="CAE0706994.1"/>
    <property type="molecule type" value="Transcribed_RNA"/>
</dbReference>
<organism evidence="2">
    <name type="scientific">Pelagomonas calceolata</name>
    <dbReference type="NCBI Taxonomy" id="35677"/>
    <lineage>
        <taxon>Eukaryota</taxon>
        <taxon>Sar</taxon>
        <taxon>Stramenopiles</taxon>
        <taxon>Ochrophyta</taxon>
        <taxon>Pelagophyceae</taxon>
        <taxon>Pelagomonadales</taxon>
        <taxon>Pelagomonadaceae</taxon>
        <taxon>Pelagomonas</taxon>
    </lineage>
</organism>
<protein>
    <submittedName>
        <fullName evidence="2">Uncharacterized protein</fullName>
    </submittedName>
</protein>
<evidence type="ECO:0000256" key="1">
    <source>
        <dbReference type="SAM" id="SignalP"/>
    </source>
</evidence>
<gene>
    <name evidence="2" type="ORF">PCAL00307_LOCUS22445</name>
</gene>